<proteinExistence type="predicted"/>
<organism evidence="1 2">
    <name type="scientific">Arabidopsis thaliana</name>
    <name type="common">Mouse-ear cress</name>
    <dbReference type="NCBI Taxonomy" id="3702"/>
    <lineage>
        <taxon>Eukaryota</taxon>
        <taxon>Viridiplantae</taxon>
        <taxon>Streptophyta</taxon>
        <taxon>Embryophyta</taxon>
        <taxon>Tracheophyta</taxon>
        <taxon>Spermatophyta</taxon>
        <taxon>Magnoliopsida</taxon>
        <taxon>eudicotyledons</taxon>
        <taxon>Gunneridae</taxon>
        <taxon>Pentapetalae</taxon>
        <taxon>rosids</taxon>
        <taxon>malvids</taxon>
        <taxon>Brassicales</taxon>
        <taxon>Brassicaceae</taxon>
        <taxon>Camelineae</taxon>
        <taxon>Arabidopsis</taxon>
    </lineage>
</organism>
<evidence type="ECO:0000313" key="1">
    <source>
        <dbReference type="EMBL" id="CAD5318187.1"/>
    </source>
</evidence>
<reference evidence="1 2" key="1">
    <citation type="submission" date="2020-09" db="EMBL/GenBank/DDBJ databases">
        <authorList>
            <person name="Ashkenazy H."/>
        </authorList>
    </citation>
    <scope>NUCLEOTIDE SEQUENCE [LARGE SCALE GENOMIC DNA]</scope>
    <source>
        <strain evidence="2">cv. Cdm-0</strain>
    </source>
</reference>
<evidence type="ECO:0000313" key="2">
    <source>
        <dbReference type="Proteomes" id="UP000516314"/>
    </source>
</evidence>
<gene>
    <name evidence="1" type="ORF">AT9943_LOCUS6425</name>
</gene>
<accession>A0A7G2E968</accession>
<name>A0A7G2E968_ARATH</name>
<dbReference type="AlphaFoldDB" id="A0A7G2E968"/>
<dbReference type="EMBL" id="LR881467">
    <property type="protein sequence ID" value="CAD5318187.1"/>
    <property type="molecule type" value="Genomic_DNA"/>
</dbReference>
<protein>
    <submittedName>
        <fullName evidence="1">(thale cress) hypothetical protein</fullName>
    </submittedName>
</protein>
<sequence>MLVQRWVMELLSCVDHSRELCDSCAEIWVVTKDTTKCACFCWLDK</sequence>
<dbReference type="Proteomes" id="UP000516314">
    <property type="component" value="Chromosome 2"/>
</dbReference>